<dbReference type="GO" id="GO:0005524">
    <property type="term" value="F:ATP binding"/>
    <property type="evidence" value="ECO:0007669"/>
    <property type="project" value="UniProtKB-KW"/>
</dbReference>
<dbReference type="CDD" id="cd00130">
    <property type="entry name" value="PAS"/>
    <property type="match status" value="1"/>
</dbReference>
<dbReference type="InterPro" id="IPR002078">
    <property type="entry name" value="Sigma_54_int"/>
</dbReference>
<protein>
    <recommendedName>
        <fullName evidence="7">HTH-type transcriptional regulatory protein TyrR</fullName>
    </recommendedName>
</protein>
<proteinExistence type="predicted"/>
<dbReference type="Gene3D" id="3.40.50.300">
    <property type="entry name" value="P-loop containing nucleotide triphosphate hydrolases"/>
    <property type="match status" value="1"/>
</dbReference>
<dbReference type="Gene3D" id="3.30.450.20">
    <property type="entry name" value="PAS domain"/>
    <property type="match status" value="1"/>
</dbReference>
<dbReference type="CDD" id="cd00009">
    <property type="entry name" value="AAA"/>
    <property type="match status" value="1"/>
</dbReference>
<evidence type="ECO:0000256" key="6">
    <source>
        <dbReference type="ARBA" id="ARBA00023163"/>
    </source>
</evidence>
<dbReference type="PROSITE" id="PS50112">
    <property type="entry name" value="PAS"/>
    <property type="match status" value="1"/>
</dbReference>
<feature type="domain" description="PAS" evidence="10">
    <location>
        <begin position="91"/>
        <end position="141"/>
    </location>
</feature>
<dbReference type="GO" id="GO:0006355">
    <property type="term" value="P:regulation of DNA-templated transcription"/>
    <property type="evidence" value="ECO:0007669"/>
    <property type="project" value="InterPro"/>
</dbReference>
<dbReference type="SUPFAM" id="SSF52540">
    <property type="entry name" value="P-loop containing nucleoside triphosphate hydrolases"/>
    <property type="match status" value="1"/>
</dbReference>
<dbReference type="OrthoDB" id="9771372at2"/>
<evidence type="ECO:0000259" key="9">
    <source>
        <dbReference type="PROSITE" id="PS50045"/>
    </source>
</evidence>
<evidence type="ECO:0000256" key="3">
    <source>
        <dbReference type="ARBA" id="ARBA00022840"/>
    </source>
</evidence>
<dbReference type="InterPro" id="IPR035965">
    <property type="entry name" value="PAS-like_dom_sf"/>
</dbReference>
<dbReference type="InterPro" id="IPR025943">
    <property type="entry name" value="Sigma_54_int_dom_ATP-bd_2"/>
</dbReference>
<dbReference type="InterPro" id="IPR058031">
    <property type="entry name" value="AAA_lid_NorR"/>
</dbReference>
<accession>A0A2T4U4R3</accession>
<keyword evidence="4" id="KW-0805">Transcription regulation</keyword>
<dbReference type="EMBL" id="PZJJ01000019">
    <property type="protein sequence ID" value="PTL38369.1"/>
    <property type="molecule type" value="Genomic_DNA"/>
</dbReference>
<evidence type="ECO:0000313" key="12">
    <source>
        <dbReference type="EMBL" id="PTL38369.1"/>
    </source>
</evidence>
<dbReference type="Pfam" id="PF00989">
    <property type="entry name" value="PAS"/>
    <property type="match status" value="1"/>
</dbReference>
<dbReference type="SUPFAM" id="SSF46689">
    <property type="entry name" value="Homeodomain-like"/>
    <property type="match status" value="1"/>
</dbReference>
<gene>
    <name evidence="12" type="ORF">C6Y45_11455</name>
</gene>
<evidence type="ECO:0000259" key="10">
    <source>
        <dbReference type="PROSITE" id="PS50112"/>
    </source>
</evidence>
<dbReference type="AlphaFoldDB" id="A0A2T4U4R3"/>
<evidence type="ECO:0000256" key="8">
    <source>
        <dbReference type="SAM" id="Coils"/>
    </source>
</evidence>
<dbReference type="Pfam" id="PF00158">
    <property type="entry name" value="Sigma54_activat"/>
    <property type="match status" value="1"/>
</dbReference>
<keyword evidence="5" id="KW-0238">DNA-binding</keyword>
<dbReference type="PANTHER" id="PTHR32071">
    <property type="entry name" value="TRANSCRIPTIONAL REGULATORY PROTEIN"/>
    <property type="match status" value="1"/>
</dbReference>
<dbReference type="Proteomes" id="UP000240509">
    <property type="component" value="Unassembled WGS sequence"/>
</dbReference>
<dbReference type="Pfam" id="PF18024">
    <property type="entry name" value="HTH_50"/>
    <property type="match status" value="1"/>
</dbReference>
<evidence type="ECO:0000256" key="4">
    <source>
        <dbReference type="ARBA" id="ARBA00023015"/>
    </source>
</evidence>
<dbReference type="SUPFAM" id="SSF55785">
    <property type="entry name" value="PYP-like sensor domain (PAS domain)"/>
    <property type="match status" value="1"/>
</dbReference>
<dbReference type="Pfam" id="PF25601">
    <property type="entry name" value="AAA_lid_14"/>
    <property type="match status" value="1"/>
</dbReference>
<dbReference type="InterPro" id="IPR027417">
    <property type="entry name" value="P-loop_NTPase"/>
</dbReference>
<feature type="domain" description="Sigma-54 factor interaction" evidence="9">
    <location>
        <begin position="235"/>
        <end position="464"/>
    </location>
</feature>
<evidence type="ECO:0000256" key="5">
    <source>
        <dbReference type="ARBA" id="ARBA00023125"/>
    </source>
</evidence>
<evidence type="ECO:0000256" key="2">
    <source>
        <dbReference type="ARBA" id="ARBA00022797"/>
    </source>
</evidence>
<evidence type="ECO:0000256" key="1">
    <source>
        <dbReference type="ARBA" id="ARBA00022741"/>
    </source>
</evidence>
<dbReference type="InterPro" id="IPR000014">
    <property type="entry name" value="PAS"/>
</dbReference>
<keyword evidence="3" id="KW-0067">ATP-binding</keyword>
<dbReference type="GO" id="GO:0003677">
    <property type="term" value="F:DNA binding"/>
    <property type="evidence" value="ECO:0007669"/>
    <property type="project" value="UniProtKB-KW"/>
</dbReference>
<feature type="coiled-coil region" evidence="8">
    <location>
        <begin position="194"/>
        <end position="228"/>
    </location>
</feature>
<reference evidence="12 13" key="1">
    <citation type="submission" date="2018-03" db="EMBL/GenBank/DDBJ databases">
        <title>Alkalicoccus saliphilus sp. nov., isolated from a mineral pool.</title>
        <authorList>
            <person name="Zhao B."/>
        </authorList>
    </citation>
    <scope>NUCLEOTIDE SEQUENCE [LARGE SCALE GENOMIC DNA]</scope>
    <source>
        <strain evidence="12 13">6AG</strain>
    </source>
</reference>
<dbReference type="InterPro" id="IPR013767">
    <property type="entry name" value="PAS_fold"/>
</dbReference>
<dbReference type="PROSITE" id="PS50113">
    <property type="entry name" value="PAC"/>
    <property type="match status" value="1"/>
</dbReference>
<sequence length="550" mass="62412">MNNFLKQINNIGTLTLSRRGEVLYSNNLAKKYLYQFEVISNTVLQGGTNFCLNDYPSEINSFSYRDQYVVFIHPMDKLVRLQKEKASLKEVRQELNEVINSSFDGIVISDENGVIIHQNPSYEKITGLSVKDCVGRSLRELEEEGIIDNSATLKALKENKGVTITQKINTGTMVLVSAVPIRNRHGEIKKVVNNVRDLTLLNQLQQEIEQLEKQKKEIDKELKMLKKQKNPKLSIIAQSKSMKEVINRSLRVADIDSSVLIQGASGVGKEKILELIHHNSVRKSHSLIRINCGALPENLLESELFGYESGAFTGANKKGKVGLLEAADKGTVFLDEIGEMPSSLQVKLLRVLQEHKVTRIGGTKETSINIRVVAATHRNLVKLIEEGKFREDLYYRLNVIPIQIPSLKDRREDIIPLIYHFLHVINQKYGIHRRISPEALDMFKYYDWPGNVRELENFVERISLMTATTEIGMEDVRKELQGNDALQTAADKTKIKSPPVKPLKNSLANYESQIIKESLGKHDSIRKTALALEVDQSTLVRKMKRYGIEK</sequence>
<dbReference type="PROSITE" id="PS00688">
    <property type="entry name" value="SIGMA54_INTERACT_3"/>
    <property type="match status" value="1"/>
</dbReference>
<comment type="caution">
    <text evidence="12">The sequence shown here is derived from an EMBL/GenBank/DDBJ whole genome shotgun (WGS) entry which is preliminary data.</text>
</comment>
<keyword evidence="8" id="KW-0175">Coiled coil</keyword>
<keyword evidence="2" id="KW-0058">Aromatic hydrocarbons catabolism</keyword>
<dbReference type="NCBIfam" id="TIGR00229">
    <property type="entry name" value="sensory_box"/>
    <property type="match status" value="1"/>
</dbReference>
<dbReference type="Gene3D" id="1.10.10.60">
    <property type="entry name" value="Homeodomain-like"/>
    <property type="match status" value="1"/>
</dbReference>
<name>A0A2T4U4R3_9BACI</name>
<feature type="domain" description="PAC" evidence="11">
    <location>
        <begin position="158"/>
        <end position="210"/>
    </location>
</feature>
<evidence type="ECO:0000259" key="11">
    <source>
        <dbReference type="PROSITE" id="PS50113"/>
    </source>
</evidence>
<dbReference type="FunFam" id="3.40.50.300:FF:000006">
    <property type="entry name" value="DNA-binding transcriptional regulator NtrC"/>
    <property type="match status" value="1"/>
</dbReference>
<dbReference type="PROSITE" id="PS50045">
    <property type="entry name" value="SIGMA54_INTERACT_4"/>
    <property type="match status" value="1"/>
</dbReference>
<keyword evidence="6" id="KW-0804">Transcription</keyword>
<dbReference type="Gene3D" id="1.10.8.60">
    <property type="match status" value="1"/>
</dbReference>
<evidence type="ECO:0000256" key="7">
    <source>
        <dbReference type="ARBA" id="ARBA00029500"/>
    </source>
</evidence>
<dbReference type="SMART" id="SM00091">
    <property type="entry name" value="PAS"/>
    <property type="match status" value="1"/>
</dbReference>
<keyword evidence="13" id="KW-1185">Reference proteome</keyword>
<dbReference type="PROSITE" id="PS00676">
    <property type="entry name" value="SIGMA54_INTERACT_2"/>
    <property type="match status" value="1"/>
</dbReference>
<dbReference type="InterPro" id="IPR009057">
    <property type="entry name" value="Homeodomain-like_sf"/>
</dbReference>
<evidence type="ECO:0000313" key="13">
    <source>
        <dbReference type="Proteomes" id="UP000240509"/>
    </source>
</evidence>
<dbReference type="PANTHER" id="PTHR32071:SF57">
    <property type="entry name" value="C4-DICARBOXYLATE TRANSPORT TRANSCRIPTIONAL REGULATORY PROTEIN DCTD"/>
    <property type="match status" value="1"/>
</dbReference>
<dbReference type="SMART" id="SM00382">
    <property type="entry name" value="AAA"/>
    <property type="match status" value="1"/>
</dbReference>
<organism evidence="12 13">
    <name type="scientific">Alkalicoccus saliphilus</name>
    <dbReference type="NCBI Taxonomy" id="200989"/>
    <lineage>
        <taxon>Bacteria</taxon>
        <taxon>Bacillati</taxon>
        <taxon>Bacillota</taxon>
        <taxon>Bacilli</taxon>
        <taxon>Bacillales</taxon>
        <taxon>Bacillaceae</taxon>
        <taxon>Alkalicoccus</taxon>
    </lineage>
</organism>
<dbReference type="InterPro" id="IPR000700">
    <property type="entry name" value="PAS-assoc_C"/>
</dbReference>
<keyword evidence="1" id="KW-0547">Nucleotide-binding</keyword>
<dbReference type="InterPro" id="IPR025944">
    <property type="entry name" value="Sigma_54_int_dom_CS"/>
</dbReference>
<dbReference type="InterPro" id="IPR003593">
    <property type="entry name" value="AAA+_ATPase"/>
</dbReference>
<dbReference type="InterPro" id="IPR030828">
    <property type="entry name" value="HTH_TyrR"/>
</dbReference>